<dbReference type="SUPFAM" id="SSF89919">
    <property type="entry name" value="Ribosome-binding factor A, RbfA"/>
    <property type="match status" value="1"/>
</dbReference>
<protein>
    <submittedName>
        <fullName evidence="2">Uncharacterized protein</fullName>
    </submittedName>
</protein>
<dbReference type="EMBL" id="CAUJNA010002158">
    <property type="protein sequence ID" value="CAJ1390861.1"/>
    <property type="molecule type" value="Genomic_DNA"/>
</dbReference>
<accession>A0AA36N179</accession>
<dbReference type="AlphaFoldDB" id="A0AA36N179"/>
<keyword evidence="3" id="KW-1185">Reference proteome</keyword>
<feature type="region of interest" description="Disordered" evidence="1">
    <location>
        <begin position="164"/>
        <end position="184"/>
    </location>
</feature>
<proteinExistence type="predicted"/>
<gene>
    <name evidence="2" type="ORF">EVOR1521_LOCUS16168</name>
</gene>
<evidence type="ECO:0000313" key="2">
    <source>
        <dbReference type="EMBL" id="CAJ1390861.1"/>
    </source>
</evidence>
<dbReference type="Gene3D" id="3.30.300.20">
    <property type="match status" value="1"/>
</dbReference>
<dbReference type="InterPro" id="IPR023799">
    <property type="entry name" value="RbfA_dom_sf"/>
</dbReference>
<comment type="caution">
    <text evidence="2">The sequence shown here is derived from an EMBL/GenBank/DDBJ whole genome shotgun (WGS) entry which is preliminary data.</text>
</comment>
<evidence type="ECO:0000256" key="1">
    <source>
        <dbReference type="SAM" id="MobiDB-lite"/>
    </source>
</evidence>
<name>A0AA36N179_9DINO</name>
<sequence>MNVLRNLSLPGNRWTRCIGTRREFWQKINEQHLAKELQDIATSAREGETADTSLFDPKVRLRTTRRPSLAAAEAVARSSLPNADEAGFDASRRTKPWLHYESLRGQTYPSGGSAPRYQDLTHEDAQRLQEMYMRKKMMDRKLLWLKQADLPNPQRDAKLAMRARKKREEEEKAAGPGGDMYPVPFQDVHPGSRKLQKMEESARLDELESRFRARIRQQKVENARIVKANKPQVGHMVVDPIQRHVHRRLVRQRVKIHQGLETFLTQNSAQLLYEHLGGAAVSIVRICAKKPRATQEIQYSLSSNHDPEWVQRQLNIAAPKLRSQLALKVNLGQTPRIKFVPYTQSQEVRRRYIWQFAKAIQDRIPVGGGGKRFDV</sequence>
<dbReference type="Proteomes" id="UP001178507">
    <property type="component" value="Unassembled WGS sequence"/>
</dbReference>
<reference evidence="2" key="1">
    <citation type="submission" date="2023-08" db="EMBL/GenBank/DDBJ databases">
        <authorList>
            <person name="Chen Y."/>
            <person name="Shah S."/>
            <person name="Dougan E. K."/>
            <person name="Thang M."/>
            <person name="Chan C."/>
        </authorList>
    </citation>
    <scope>NUCLEOTIDE SEQUENCE</scope>
</reference>
<organism evidence="2 3">
    <name type="scientific">Effrenium voratum</name>
    <dbReference type="NCBI Taxonomy" id="2562239"/>
    <lineage>
        <taxon>Eukaryota</taxon>
        <taxon>Sar</taxon>
        <taxon>Alveolata</taxon>
        <taxon>Dinophyceae</taxon>
        <taxon>Suessiales</taxon>
        <taxon>Symbiodiniaceae</taxon>
        <taxon>Effrenium</taxon>
    </lineage>
</organism>
<dbReference type="InterPro" id="IPR015946">
    <property type="entry name" value="KH_dom-like_a/b"/>
</dbReference>
<evidence type="ECO:0000313" key="3">
    <source>
        <dbReference type="Proteomes" id="UP001178507"/>
    </source>
</evidence>